<gene>
    <name evidence="3" type="ORF">EII28_12100</name>
</gene>
<proteinExistence type="predicted"/>
<dbReference type="InterPro" id="IPR025161">
    <property type="entry name" value="IS402-like_dom"/>
</dbReference>
<name>A0A3P1VIN6_FUSNU</name>
<dbReference type="GO" id="GO:0006313">
    <property type="term" value="P:DNA transposition"/>
    <property type="evidence" value="ECO:0007669"/>
    <property type="project" value="InterPro"/>
</dbReference>
<dbReference type="PANTHER" id="PTHR30007:SF1">
    <property type="entry name" value="BLR1914 PROTEIN"/>
    <property type="match status" value="1"/>
</dbReference>
<dbReference type="AlphaFoldDB" id="A0A3P1VIN6"/>
<reference evidence="3" key="1">
    <citation type="submission" date="2018-11" db="EMBL/GenBank/DDBJ databases">
        <title>Genomes From Bacteria Associated with the Canine Oral Cavity: a Test Case for Automated Genome-Based Taxonomic Assignment.</title>
        <authorList>
            <person name="Coil D.A."/>
            <person name="Jospin G."/>
            <person name="Darling A.E."/>
            <person name="Wallis C."/>
            <person name="Davis I.J."/>
            <person name="Harris S."/>
            <person name="Eisen J.A."/>
            <person name="Holcombe L.J."/>
            <person name="O'Flynn C."/>
        </authorList>
    </citation>
    <scope>NUCLEOTIDE SEQUENCE [LARGE SCALE GENOMIC DNA]</scope>
    <source>
        <strain evidence="3">OH5060</strain>
    </source>
</reference>
<dbReference type="Pfam" id="PF01609">
    <property type="entry name" value="DDE_Tnp_1"/>
    <property type="match status" value="1"/>
</dbReference>
<protein>
    <submittedName>
        <fullName evidence="3">IS5 family transposase</fullName>
    </submittedName>
</protein>
<evidence type="ECO:0000313" key="3">
    <source>
        <dbReference type="EMBL" id="RRD34102.1"/>
    </source>
</evidence>
<evidence type="ECO:0000259" key="2">
    <source>
        <dbReference type="Pfam" id="PF13340"/>
    </source>
</evidence>
<sequence>MKQPAHRRHDLTDHQWNLIENHLPGRKGSRGGQAVDNRQFINAVFWILRTGAPWRDLPPDYGGWSNTHRRFIRWRDKGIWTKLMLILAGEKDMEWLMMDATHIKVHPHAAGAKGGNEGMSRTKGGLNTKLHLAVDAHGMPVRFVLSEGSAADCLFAEALIADTTADHLLADKAYDSDAIRNFAASLGMDTVIPPKAKRKEQLSFDRYLYRYRHLVENRFLDFKRWRGIATRYAKRLTSFAAAIEIRIIAMWLKIL</sequence>
<evidence type="ECO:0000259" key="1">
    <source>
        <dbReference type="Pfam" id="PF01609"/>
    </source>
</evidence>
<comment type="caution">
    <text evidence="3">The sequence shown here is derived from an EMBL/GenBank/DDBJ whole genome shotgun (WGS) entry which is preliminary data.</text>
</comment>
<accession>A0A3P1VIN6</accession>
<dbReference type="Pfam" id="PF13340">
    <property type="entry name" value="DUF4096"/>
    <property type="match status" value="1"/>
</dbReference>
<dbReference type="GO" id="GO:0004803">
    <property type="term" value="F:transposase activity"/>
    <property type="evidence" value="ECO:0007669"/>
    <property type="project" value="InterPro"/>
</dbReference>
<dbReference type="NCBIfam" id="NF033580">
    <property type="entry name" value="transpos_IS5_3"/>
    <property type="match status" value="1"/>
</dbReference>
<dbReference type="PANTHER" id="PTHR30007">
    <property type="entry name" value="PHP DOMAIN PROTEIN"/>
    <property type="match status" value="1"/>
</dbReference>
<organism evidence="3">
    <name type="scientific">Fusobacterium nucleatum</name>
    <dbReference type="NCBI Taxonomy" id="851"/>
    <lineage>
        <taxon>Bacteria</taxon>
        <taxon>Fusobacteriati</taxon>
        <taxon>Fusobacteriota</taxon>
        <taxon>Fusobacteriia</taxon>
        <taxon>Fusobacteriales</taxon>
        <taxon>Fusobacteriaceae</taxon>
        <taxon>Fusobacterium</taxon>
    </lineage>
</organism>
<dbReference type="EMBL" id="RQZD01000070">
    <property type="protein sequence ID" value="RRD34102.1"/>
    <property type="molecule type" value="Genomic_DNA"/>
</dbReference>
<feature type="domain" description="Insertion element IS402-like" evidence="2">
    <location>
        <begin position="11"/>
        <end position="84"/>
    </location>
</feature>
<feature type="domain" description="Transposase IS4-like" evidence="1">
    <location>
        <begin position="96"/>
        <end position="251"/>
    </location>
</feature>
<dbReference type="GO" id="GO:0003677">
    <property type="term" value="F:DNA binding"/>
    <property type="evidence" value="ECO:0007669"/>
    <property type="project" value="InterPro"/>
</dbReference>
<dbReference type="InterPro" id="IPR002559">
    <property type="entry name" value="Transposase_11"/>
</dbReference>